<gene>
    <name evidence="5" type="ORF">BV898_20131</name>
</gene>
<dbReference type="SUPFAM" id="SSF56801">
    <property type="entry name" value="Acetyl-CoA synthetase-like"/>
    <property type="match status" value="1"/>
</dbReference>
<sequence>MDPDHHSHSHSHSHSSEHADGDCSCCFTQVAVAILCALAAVIWYRYKDYPRLRPLGLDYDHQTVQVENGVRKRKIAKPSESLGFECPRTIYGYMNRGAEINGNGPCLGFRRDATSPYEWITYKQTMDRIKNFGAGLVHLGVKSKSGSESFVGIFARTSPEWVIAEYGTYAYNLVAVPFYDSIGPDACQSAINRLEVKLLICGDSNNLETMLAGKHGLKSVKVVVFVDAPTDAVRAKAKQNGLKVLTFEEVENLGKVHKIPLNLPQPEDLAILMFTSGTTGEPKAAMLTHRAVAVAVANVIIGLLPVRLNTNTTGIAYLPLAHIMERIQEMATFVYGGKQGFNSNGIPLLIEDIKELRPDLVVLVPRILNRIYGKMLEAVRTSKFKQAMLKMAIFFKSLEMKMGIYRRDSIWDRLVFKKLQDTIGGRVRVCATGSAPLDAGMTNVMRAALGCYIYEVYGQTETAGILTGTFGGDCLAGHVGAPAGGADQGGIEIKLIDVPDLGYFAKDGKGEICARGAHLMEGYYGMPEETAKVLDQDGFVHTGDVGQWIEGGRLKVIDRKKHIFKLSQGEYLAPEKLETELLTSPLVNQIFIDGNSLHPFTVALVYPNYDLLQPVQNGGGDVPDKLTAAEVEKTLLAEFKVVGKSRYLKSYEIPKKIYILPEPFSSENGFMTPTQKVKRETVRMAFKKQLTDMYKGVSLVD</sequence>
<dbReference type="EC" id="6.2.1.3" evidence="3"/>
<evidence type="ECO:0000313" key="5">
    <source>
        <dbReference type="EMBL" id="OQV25541.1"/>
    </source>
</evidence>
<comment type="caution">
    <text evidence="5">The sequence shown here is derived from an EMBL/GenBank/DDBJ whole genome shotgun (WGS) entry which is preliminary data.</text>
</comment>
<dbReference type="InterPro" id="IPR020845">
    <property type="entry name" value="AMP-binding_CS"/>
</dbReference>
<dbReference type="InterPro" id="IPR000873">
    <property type="entry name" value="AMP-dep_synth/lig_dom"/>
</dbReference>
<dbReference type="GO" id="GO:0004467">
    <property type="term" value="F:long-chain fatty acid-CoA ligase activity"/>
    <property type="evidence" value="ECO:0007669"/>
    <property type="project" value="UniProtKB-EC"/>
</dbReference>
<proteinExistence type="predicted"/>
<protein>
    <recommendedName>
        <fullName evidence="3">long-chain-fatty-acid--CoA ligase</fullName>
        <ecNumber evidence="3">6.2.1.3</ecNumber>
    </recommendedName>
</protein>
<name>A0A1W0XDV5_HYPEX</name>
<feature type="non-terminal residue" evidence="5">
    <location>
        <position position="1"/>
    </location>
</feature>
<dbReference type="EMBL" id="MTYJ01000002">
    <property type="protein sequence ID" value="OQV25541.1"/>
    <property type="molecule type" value="Genomic_DNA"/>
</dbReference>
<evidence type="ECO:0000259" key="4">
    <source>
        <dbReference type="Pfam" id="PF00501"/>
    </source>
</evidence>
<dbReference type="InterPro" id="IPR042099">
    <property type="entry name" value="ANL_N_sf"/>
</dbReference>
<feature type="domain" description="AMP-dependent synthetase/ligase" evidence="4">
    <location>
        <begin position="115"/>
        <end position="524"/>
    </location>
</feature>
<keyword evidence="6" id="KW-1185">Reference proteome</keyword>
<dbReference type="PANTHER" id="PTHR43272">
    <property type="entry name" value="LONG-CHAIN-FATTY-ACID--COA LIGASE"/>
    <property type="match status" value="1"/>
</dbReference>
<dbReference type="Proteomes" id="UP000192578">
    <property type="component" value="Unassembled WGS sequence"/>
</dbReference>
<evidence type="ECO:0000313" key="6">
    <source>
        <dbReference type="Proteomes" id="UP000192578"/>
    </source>
</evidence>
<dbReference type="Pfam" id="PF00501">
    <property type="entry name" value="AMP-binding"/>
    <property type="match status" value="1"/>
</dbReference>
<dbReference type="Gene3D" id="3.40.50.12780">
    <property type="entry name" value="N-terminal domain of ligase-like"/>
    <property type="match status" value="1"/>
</dbReference>
<accession>A0A1W0XDV5</accession>
<evidence type="ECO:0000256" key="1">
    <source>
        <dbReference type="ARBA" id="ARBA00022598"/>
    </source>
</evidence>
<dbReference type="GO" id="GO:0005783">
    <property type="term" value="C:endoplasmic reticulum"/>
    <property type="evidence" value="ECO:0007669"/>
    <property type="project" value="TreeGrafter"/>
</dbReference>
<organism evidence="5 6">
    <name type="scientific">Hypsibius exemplaris</name>
    <name type="common">Freshwater tardigrade</name>
    <dbReference type="NCBI Taxonomy" id="2072580"/>
    <lineage>
        <taxon>Eukaryota</taxon>
        <taxon>Metazoa</taxon>
        <taxon>Ecdysozoa</taxon>
        <taxon>Tardigrada</taxon>
        <taxon>Eutardigrada</taxon>
        <taxon>Parachela</taxon>
        <taxon>Hypsibioidea</taxon>
        <taxon>Hypsibiidae</taxon>
        <taxon>Hypsibius</taxon>
    </lineage>
</organism>
<evidence type="ECO:0000256" key="3">
    <source>
        <dbReference type="ARBA" id="ARBA00026121"/>
    </source>
</evidence>
<keyword evidence="2" id="KW-0443">Lipid metabolism</keyword>
<dbReference type="GO" id="GO:0016020">
    <property type="term" value="C:membrane"/>
    <property type="evidence" value="ECO:0007669"/>
    <property type="project" value="TreeGrafter"/>
</dbReference>
<reference evidence="6" key="1">
    <citation type="submission" date="2017-01" db="EMBL/GenBank/DDBJ databases">
        <title>Comparative genomics of anhydrobiosis in the tardigrade Hypsibius dujardini.</title>
        <authorList>
            <person name="Yoshida Y."/>
            <person name="Koutsovoulos G."/>
            <person name="Laetsch D."/>
            <person name="Stevens L."/>
            <person name="Kumar S."/>
            <person name="Horikawa D."/>
            <person name="Ishino K."/>
            <person name="Komine S."/>
            <person name="Tomita M."/>
            <person name="Blaxter M."/>
            <person name="Arakawa K."/>
        </authorList>
    </citation>
    <scope>NUCLEOTIDE SEQUENCE [LARGE SCALE GENOMIC DNA]</scope>
    <source>
        <strain evidence="6">Z151</strain>
    </source>
</reference>
<dbReference type="OrthoDB" id="1700726at2759"/>
<dbReference type="PANTHER" id="PTHR43272:SF107">
    <property type="entry name" value="LONG-CHAIN-FATTY-ACID--COA LIGASE 5"/>
    <property type="match status" value="1"/>
</dbReference>
<evidence type="ECO:0000256" key="2">
    <source>
        <dbReference type="ARBA" id="ARBA00022832"/>
    </source>
</evidence>
<keyword evidence="2" id="KW-0276">Fatty acid metabolism</keyword>
<dbReference type="PROSITE" id="PS00455">
    <property type="entry name" value="AMP_BINDING"/>
    <property type="match status" value="1"/>
</dbReference>
<dbReference type="AlphaFoldDB" id="A0A1W0XDV5"/>
<keyword evidence="1 5" id="KW-0436">Ligase</keyword>